<reference evidence="7 8" key="1">
    <citation type="journal article" date="2016" name="Sci. Rep.">
        <title>Peltaster fructicola genome reveals evolution from an invasive phytopathogen to an ectophytic parasite.</title>
        <authorList>
            <person name="Xu C."/>
            <person name="Chen H."/>
            <person name="Gleason M.L."/>
            <person name="Xu J.R."/>
            <person name="Liu H."/>
            <person name="Zhang R."/>
            <person name="Sun G."/>
        </authorList>
    </citation>
    <scope>NUCLEOTIDE SEQUENCE [LARGE SCALE GENOMIC DNA]</scope>
    <source>
        <strain evidence="7 8">LNHT1506</strain>
    </source>
</reference>
<dbReference type="EMBL" id="CP051142">
    <property type="protein sequence ID" value="QIX00061.1"/>
    <property type="molecule type" value="Genomic_DNA"/>
</dbReference>
<evidence type="ECO:0000256" key="5">
    <source>
        <dbReference type="RuleBase" id="RU363107"/>
    </source>
</evidence>
<dbReference type="PANTHER" id="PTHR19317">
    <property type="entry name" value="PRENYLATED RAB ACCEPTOR 1-RELATED"/>
    <property type="match status" value="1"/>
</dbReference>
<feature type="transmembrane region" description="Helical" evidence="5">
    <location>
        <begin position="148"/>
        <end position="167"/>
    </location>
</feature>
<dbReference type="InterPro" id="IPR004895">
    <property type="entry name" value="Prenylated_rab_accept_PRA1"/>
</dbReference>
<dbReference type="AlphaFoldDB" id="A0A6H0XZG3"/>
<evidence type="ECO:0000256" key="1">
    <source>
        <dbReference type="ARBA" id="ARBA00004141"/>
    </source>
</evidence>
<feature type="transmembrane region" description="Helical" evidence="5">
    <location>
        <begin position="120"/>
        <end position="142"/>
    </location>
</feature>
<comment type="similarity">
    <text evidence="5">Belongs to the PRA1 family.</text>
</comment>
<keyword evidence="8" id="KW-1185">Reference proteome</keyword>
<name>A0A6H0XZG3_9PEZI</name>
<evidence type="ECO:0000256" key="3">
    <source>
        <dbReference type="ARBA" id="ARBA00022989"/>
    </source>
</evidence>
<evidence type="ECO:0000256" key="6">
    <source>
        <dbReference type="SAM" id="MobiDB-lite"/>
    </source>
</evidence>
<keyword evidence="4 5" id="KW-0472">Membrane</keyword>
<comment type="subcellular location">
    <subcellularLocation>
        <location evidence="1 5">Membrane</location>
        <topology evidence="1 5">Multi-pass membrane protein</topology>
    </subcellularLocation>
</comment>
<feature type="transmembrane region" description="Helical" evidence="5">
    <location>
        <begin position="76"/>
        <end position="108"/>
    </location>
</feature>
<dbReference type="Pfam" id="PF03208">
    <property type="entry name" value="PRA1"/>
    <property type="match status" value="1"/>
</dbReference>
<evidence type="ECO:0000256" key="2">
    <source>
        <dbReference type="ARBA" id="ARBA00022692"/>
    </source>
</evidence>
<gene>
    <name evidence="7" type="ORF">AMS68_005578</name>
</gene>
<protein>
    <recommendedName>
        <fullName evidence="5">PRA1 family protein</fullName>
    </recommendedName>
</protein>
<evidence type="ECO:0000313" key="8">
    <source>
        <dbReference type="Proteomes" id="UP000503462"/>
    </source>
</evidence>
<keyword evidence="2 5" id="KW-0812">Transmembrane</keyword>
<sequence length="182" mass="20114">MCYRHYLKYTTPESSLTLPHHHGTHQHTSGRAHEPSEPLQPPISEFLDVKRISKPRDFGEVQSRVNYNLSYFSSNYAVVFVMLSIYSLLNNLTLTFVIVLVVGGMYGIGKLEGRDLDLGFVRATSSQLYTALFVVAIPLGLWSSPFATMLWLIGATGVVILGHASLLEKDVSAEFADPPSAV</sequence>
<dbReference type="PANTHER" id="PTHR19317:SF0">
    <property type="entry name" value="PRENYLATED RAB ACCEPTOR PROTEIN 1"/>
    <property type="match status" value="1"/>
</dbReference>
<dbReference type="GO" id="GO:0005794">
    <property type="term" value="C:Golgi apparatus"/>
    <property type="evidence" value="ECO:0007669"/>
    <property type="project" value="TreeGrafter"/>
</dbReference>
<organism evidence="7 8">
    <name type="scientific">Peltaster fructicola</name>
    <dbReference type="NCBI Taxonomy" id="286661"/>
    <lineage>
        <taxon>Eukaryota</taxon>
        <taxon>Fungi</taxon>
        <taxon>Dikarya</taxon>
        <taxon>Ascomycota</taxon>
        <taxon>Pezizomycotina</taxon>
        <taxon>Dothideomycetes</taxon>
        <taxon>Dothideomycetes incertae sedis</taxon>
        <taxon>Peltaster</taxon>
    </lineage>
</organism>
<feature type="region of interest" description="Disordered" evidence="6">
    <location>
        <begin position="14"/>
        <end position="38"/>
    </location>
</feature>
<proteinExistence type="inferred from homology"/>
<evidence type="ECO:0000256" key="4">
    <source>
        <dbReference type="ARBA" id="ARBA00023136"/>
    </source>
</evidence>
<dbReference type="Proteomes" id="UP000503462">
    <property type="component" value="Chromosome 4"/>
</dbReference>
<evidence type="ECO:0000313" key="7">
    <source>
        <dbReference type="EMBL" id="QIX00061.1"/>
    </source>
</evidence>
<accession>A0A6H0XZG3</accession>
<feature type="compositionally biased region" description="Basic residues" evidence="6">
    <location>
        <begin position="19"/>
        <end position="30"/>
    </location>
</feature>
<dbReference type="GO" id="GO:0016020">
    <property type="term" value="C:membrane"/>
    <property type="evidence" value="ECO:0007669"/>
    <property type="project" value="UniProtKB-SubCell"/>
</dbReference>
<keyword evidence="3 5" id="KW-1133">Transmembrane helix</keyword>
<dbReference type="OrthoDB" id="63113at2759"/>